<accession>A0ABT6Q2X1</accession>
<gene>
    <name evidence="1" type="ORF">QJV27_05530</name>
</gene>
<protein>
    <submittedName>
        <fullName evidence="1">Uncharacterized protein</fullName>
    </submittedName>
</protein>
<dbReference type="EMBL" id="JASBAO010000001">
    <property type="protein sequence ID" value="MDI2090839.1"/>
    <property type="molecule type" value="Genomic_DNA"/>
</dbReference>
<dbReference type="RefSeq" id="WP_281447958.1">
    <property type="nucleotide sequence ID" value="NZ_JASBAO010000001.1"/>
</dbReference>
<reference evidence="1" key="1">
    <citation type="submission" date="2023-05" db="EMBL/GenBank/DDBJ databases">
        <title>Whole genome sequence of Commensalibacter sp.</title>
        <authorList>
            <person name="Charoenyingcharoen P."/>
            <person name="Yukphan P."/>
        </authorList>
    </citation>
    <scope>NUCLEOTIDE SEQUENCE</scope>
    <source>
        <strain evidence="1">TBRC 16381</strain>
    </source>
</reference>
<evidence type="ECO:0000313" key="2">
    <source>
        <dbReference type="Proteomes" id="UP001431634"/>
    </source>
</evidence>
<organism evidence="1 2">
    <name type="scientific">Commensalibacter oyaizuii</name>
    <dbReference type="NCBI Taxonomy" id="3043873"/>
    <lineage>
        <taxon>Bacteria</taxon>
        <taxon>Pseudomonadati</taxon>
        <taxon>Pseudomonadota</taxon>
        <taxon>Alphaproteobacteria</taxon>
        <taxon>Acetobacterales</taxon>
        <taxon>Acetobacteraceae</taxon>
    </lineage>
</organism>
<sequence length="134" mass="15865">MIEIAGEGAFIQIDIINFVTDKKWWGAGDFIECNFYYRNSDIVFTARAANIYYHFLQELYVDLKDLLARKKENCFFGDRAHVVALDFMKNKDTLGYLIEFEFCYYDGSDLEFRGNLQSSEEELKKFIQEIEFLL</sequence>
<keyword evidence="2" id="KW-1185">Reference proteome</keyword>
<evidence type="ECO:0000313" key="1">
    <source>
        <dbReference type="EMBL" id="MDI2090839.1"/>
    </source>
</evidence>
<name>A0ABT6Q2X1_9PROT</name>
<comment type="caution">
    <text evidence="1">The sequence shown here is derived from an EMBL/GenBank/DDBJ whole genome shotgun (WGS) entry which is preliminary data.</text>
</comment>
<dbReference type="Proteomes" id="UP001431634">
    <property type="component" value="Unassembled WGS sequence"/>
</dbReference>
<proteinExistence type="predicted"/>